<evidence type="ECO:0000313" key="7">
    <source>
        <dbReference type="Proteomes" id="UP000321617"/>
    </source>
</evidence>
<dbReference type="SUPFAM" id="SSF49303">
    <property type="entry name" value="beta-Galactosidase/glucuronidase domain"/>
    <property type="match status" value="1"/>
</dbReference>
<dbReference type="Gene3D" id="2.60.40.10">
    <property type="entry name" value="Immunoglobulins"/>
    <property type="match status" value="1"/>
</dbReference>
<dbReference type="InterPro" id="IPR050887">
    <property type="entry name" value="Beta-mannosidase_GH2"/>
</dbReference>
<feature type="domain" description="Beta-mannosidase-like galactose-binding" evidence="5">
    <location>
        <begin position="28"/>
        <end position="182"/>
    </location>
</feature>
<dbReference type="FunFam" id="3.20.20.80:FF:000050">
    <property type="entry name" value="Beta-mannosidase B"/>
    <property type="match status" value="1"/>
</dbReference>
<keyword evidence="7" id="KW-1185">Reference proteome</keyword>
<dbReference type="PANTHER" id="PTHR43730">
    <property type="entry name" value="BETA-MANNOSIDASE"/>
    <property type="match status" value="1"/>
</dbReference>
<reference evidence="6 7" key="1">
    <citation type="journal article" date="2013" name="Stand. Genomic Sci.">
        <title>Genomic Encyclopedia of Type Strains, Phase I: The one thousand microbial genomes (KMG-I) project.</title>
        <authorList>
            <person name="Kyrpides N.C."/>
            <person name="Woyke T."/>
            <person name="Eisen J.A."/>
            <person name="Garrity G."/>
            <person name="Lilburn T.G."/>
            <person name="Beck B.J."/>
            <person name="Whitman W.B."/>
            <person name="Hugenholtz P."/>
            <person name="Klenk H.P."/>
        </authorList>
    </citation>
    <scope>NUCLEOTIDE SEQUENCE [LARGE SCALE GENOMIC DNA]</scope>
    <source>
        <strain evidence="6 7">DSM 45044</strain>
    </source>
</reference>
<evidence type="ECO:0000256" key="1">
    <source>
        <dbReference type="ARBA" id="ARBA00000829"/>
    </source>
</evidence>
<name>A0A562V559_9ACTN</name>
<dbReference type="RefSeq" id="WP_147140578.1">
    <property type="nucleotide sequence ID" value="NZ_BAABIJ010000002.1"/>
</dbReference>
<dbReference type="PANTHER" id="PTHR43730:SF1">
    <property type="entry name" value="BETA-MANNOSIDASE"/>
    <property type="match status" value="1"/>
</dbReference>
<dbReference type="SUPFAM" id="SSF51445">
    <property type="entry name" value="(Trans)glycosidases"/>
    <property type="match status" value="1"/>
</dbReference>
<dbReference type="InterPro" id="IPR054593">
    <property type="entry name" value="Beta-mannosidase-like_N2"/>
</dbReference>
<dbReference type="InterPro" id="IPR008979">
    <property type="entry name" value="Galactose-bd-like_sf"/>
</dbReference>
<dbReference type="Proteomes" id="UP000321617">
    <property type="component" value="Unassembled WGS sequence"/>
</dbReference>
<proteinExistence type="predicted"/>
<dbReference type="GO" id="GO:0006516">
    <property type="term" value="P:glycoprotein catabolic process"/>
    <property type="evidence" value="ECO:0007669"/>
    <property type="project" value="TreeGrafter"/>
</dbReference>
<evidence type="ECO:0000256" key="4">
    <source>
        <dbReference type="ARBA" id="ARBA00023295"/>
    </source>
</evidence>
<dbReference type="SUPFAM" id="SSF49785">
    <property type="entry name" value="Galactose-binding domain-like"/>
    <property type="match status" value="1"/>
</dbReference>
<keyword evidence="3" id="KW-0378">Hydrolase</keyword>
<dbReference type="OrthoDB" id="9762066at2"/>
<dbReference type="InterPro" id="IPR013783">
    <property type="entry name" value="Ig-like_fold"/>
</dbReference>
<dbReference type="InterPro" id="IPR036156">
    <property type="entry name" value="Beta-gal/glucu_dom_sf"/>
</dbReference>
<dbReference type="EC" id="3.2.1.25" evidence="2"/>
<evidence type="ECO:0000313" key="6">
    <source>
        <dbReference type="EMBL" id="TWJ13013.1"/>
    </source>
</evidence>
<dbReference type="GO" id="GO:0004567">
    <property type="term" value="F:beta-mannosidase activity"/>
    <property type="evidence" value="ECO:0007669"/>
    <property type="project" value="UniProtKB-EC"/>
</dbReference>
<protein>
    <recommendedName>
        <fullName evidence="2">beta-mannosidase</fullName>
        <ecNumber evidence="2">3.2.1.25</ecNumber>
    </recommendedName>
</protein>
<dbReference type="AlphaFoldDB" id="A0A562V559"/>
<dbReference type="Pfam" id="PF22666">
    <property type="entry name" value="Glyco_hydro_2_N2"/>
    <property type="match status" value="1"/>
</dbReference>
<evidence type="ECO:0000259" key="5">
    <source>
        <dbReference type="Pfam" id="PF22666"/>
    </source>
</evidence>
<dbReference type="InterPro" id="IPR017853">
    <property type="entry name" value="GH"/>
</dbReference>
<comment type="caution">
    <text evidence="6">The sequence shown here is derived from an EMBL/GenBank/DDBJ whole genome shotgun (WGS) entry which is preliminary data.</text>
</comment>
<dbReference type="EMBL" id="VLLL01000006">
    <property type="protein sequence ID" value="TWJ13013.1"/>
    <property type="molecule type" value="Genomic_DNA"/>
</dbReference>
<organism evidence="6 7">
    <name type="scientific">Stackebrandtia albiflava</name>
    <dbReference type="NCBI Taxonomy" id="406432"/>
    <lineage>
        <taxon>Bacteria</taxon>
        <taxon>Bacillati</taxon>
        <taxon>Actinomycetota</taxon>
        <taxon>Actinomycetes</taxon>
        <taxon>Glycomycetales</taxon>
        <taxon>Glycomycetaceae</taxon>
        <taxon>Stackebrandtia</taxon>
    </lineage>
</organism>
<dbReference type="GO" id="GO:0005975">
    <property type="term" value="P:carbohydrate metabolic process"/>
    <property type="evidence" value="ECO:0007669"/>
    <property type="project" value="UniProtKB-ARBA"/>
</dbReference>
<gene>
    <name evidence="6" type="ORF">LX16_3781</name>
</gene>
<accession>A0A562V559</accession>
<sequence>MVDSLPLHTGWTCHPVAGPARDRDIPASIPATVPGCVHTDLLAAGLIDDPYRDANEETQRWIGRSDWEYRCEFDWPGTTHEYAELACDGLDTVAELWLNGEPLGRTADMHRRHRFDVRRLLTPGRNRLVIRFTSAYTYAEAQRDRLGDLSNAYDEPFQFIRKMASSFGWDWGPTTVTAGIWRPIRIESWTGPRLAEVRPATTMDGDTGVARIVVTLAGDTGRPRTVTAELAGRRAAVEVGPGTTEATLELRLPGATPWFPHGHGEPHRYTLGVRCGDDSWRREIGFRTVDLDTTPDDTGRAFNLRINDRPIFVKGVNWIPDDALVTRVDADRYRRRLRQARDAGANLIRVWGGGLYESDEFYTAADELGLLVEQDFPFACAAYPEAAPFRDEVEAEARDNIARLAHHPSLVMWFGNNENIWGEQDWGWRAAHPGRPWGADYYFRLLPDLVARLDPSRPYWPGSPYSGDPAVHPNDPAHGSCHIWDVWNTHDYLHYRQWRPRFAAEFGYQAPATYATLTAALSDTPLAADSPGMRHHQKAVDGDVKLARGLAAHFGEPADFDDWHFLTQVNQARAIQVALGHFRSLHPECGGAIVWQLNDCWPVTSWSAVDAAGRLKPVYFTLRAGFADRLVTVQPRGTGLVAVLHNDTDETWRPRLCAARRDFTGRVVADDAEDVTVPPRTATTVPLPERVATTGCGRTELVTVDADTDRAWWFFDVDRRLDLPEAEYVAEVVDTVDGHDVTVAARTLLRDLCLFPDRLHPDATVDEGMVTLLPGESTRFRVRGATGLDAAALAAAPVLRCVNDRPLPRRVE</sequence>
<comment type="catalytic activity">
    <reaction evidence="1">
        <text>Hydrolysis of terminal, non-reducing beta-D-mannose residues in beta-D-mannosides.</text>
        <dbReference type="EC" id="3.2.1.25"/>
    </reaction>
</comment>
<dbReference type="Gene3D" id="3.20.20.80">
    <property type="entry name" value="Glycosidases"/>
    <property type="match status" value="1"/>
</dbReference>
<evidence type="ECO:0000256" key="3">
    <source>
        <dbReference type="ARBA" id="ARBA00022801"/>
    </source>
</evidence>
<dbReference type="Gene3D" id="2.60.120.260">
    <property type="entry name" value="Galactose-binding domain-like"/>
    <property type="match status" value="1"/>
</dbReference>
<keyword evidence="4" id="KW-0326">Glycosidase</keyword>
<evidence type="ECO:0000256" key="2">
    <source>
        <dbReference type="ARBA" id="ARBA00012754"/>
    </source>
</evidence>